<dbReference type="InterPro" id="IPR005158">
    <property type="entry name" value="BTAD"/>
</dbReference>
<evidence type="ECO:0000256" key="6">
    <source>
        <dbReference type="SAM" id="MobiDB-lite"/>
    </source>
</evidence>
<accession>A0A316HKH7</accession>
<dbReference type="InterPro" id="IPR051677">
    <property type="entry name" value="AfsR-DnrI-RedD_regulator"/>
</dbReference>
<dbReference type="Gene3D" id="1.25.40.10">
    <property type="entry name" value="Tetratricopeptide repeat domain"/>
    <property type="match status" value="3"/>
</dbReference>
<dbReference type="GO" id="GO:0043531">
    <property type="term" value="F:ADP binding"/>
    <property type="evidence" value="ECO:0007669"/>
    <property type="project" value="InterPro"/>
</dbReference>
<gene>
    <name evidence="8" type="ORF">C8D88_12337</name>
</gene>
<dbReference type="Pfam" id="PF03704">
    <property type="entry name" value="BTAD"/>
    <property type="match status" value="1"/>
</dbReference>
<sequence length="1026" mass="112040">MNVKFCLLGPLEVIFSGEPVKISGARQRKLLALLLINANRVVGIDQLVDALWPDPPRSVRQQVHNAVAGLRRTLADAAQEVRIVRSNAGYRLEVATESVDLHRFTDRTRAAHEAEARGDLAAAIELLGSALSLWRGPALNGLDGRAFETAAASLEESKLTTIEKLTGWRLRAGESASLTSELTWLVAQHPLRESLRGSLMQALHRSGRQADALAVYEEGRRRLADELGLDPGVALRNLHLAILNGAAADPSGTSAPAGSDSDDTSPAARSRPGRPRSFLPHDTIDFSGRTTELATLLDEVSGNEPTTLVISAIDGMGGVGKTTLAVRLSHQAAQSYPDGQYFVDLHGFSAGLDPLSTEQALEQLLRDSGVPPELVPAGTEARSALWRSQLAGTRSLVLLDNAIDATQVRPLLPGNAGVLVIVTSRRRLSALDGAVPMSLDVLSPSEAVDMFTKVVGERRAAAEPEAVQEAVRLCGHLPLAIRIAAARLRDRASWTVANLVDRIHDQAHRARFLEVEDRNVMAVLKVSHRYLKPLESRVFRLLSLHPGTRFDAYSAAALVGITVDEAESCLDALFDVNLLKQHSAEQFHFHDLVRDCARQLLDEVDSKQEHDQAVRRLLDYYLTATETWSRALSTGTPLSTLLEGLPQHEVRPVRNPADAAATLESEFPEIGAVARFAADHGWHEHAWKIVCAVEPYLRQISYSGMSYELYALAVAAANTAGDLLGEYLCLAGLGFMCREHGAKQEAVRHFSRALKLVRELDAPERESSLLIHLGVIHLDLELHQQAEQDFNAALELLRDQPNHPNLDVIRNNLAVVSRELGKFDIALDHLDHVLAHTLADDEAGFLLTKCNVALVLHAKRRHKEALREFEEVLSGCTTIDYRPGQAWASLGLCCAHRSLGDFTTSVEHGRTALTLGRQLKMPDLECEALNAIGEAAVAAGDLDHAEKVFAQAEERAIQYSFARRQARAKEGFAHIARARGDLATAERYWREAADLHPAGLHEGTHLQAHLAALTDQAATCFRCETL</sequence>
<dbReference type="PANTHER" id="PTHR35807:SF1">
    <property type="entry name" value="TRANSCRIPTIONAL REGULATOR REDD"/>
    <property type="match status" value="1"/>
</dbReference>
<dbReference type="InterPro" id="IPR027417">
    <property type="entry name" value="P-loop_NTPase"/>
</dbReference>
<dbReference type="SMART" id="SM00028">
    <property type="entry name" value="TPR"/>
    <property type="match status" value="7"/>
</dbReference>
<dbReference type="SMART" id="SM00862">
    <property type="entry name" value="Trans_reg_C"/>
    <property type="match status" value="1"/>
</dbReference>
<dbReference type="Gene3D" id="1.10.10.10">
    <property type="entry name" value="Winged helix-like DNA-binding domain superfamily/Winged helix DNA-binding domain"/>
    <property type="match status" value="1"/>
</dbReference>
<evidence type="ECO:0000313" key="9">
    <source>
        <dbReference type="Proteomes" id="UP000246005"/>
    </source>
</evidence>
<dbReference type="PROSITE" id="PS51755">
    <property type="entry name" value="OMPR_PHOB"/>
    <property type="match status" value="1"/>
</dbReference>
<comment type="similarity">
    <text evidence="1">Belongs to the AfsR/DnrI/RedD regulatory family.</text>
</comment>
<protein>
    <submittedName>
        <fullName evidence="8">DNA-binding SARP family transcriptional activator</fullName>
    </submittedName>
</protein>
<dbReference type="Proteomes" id="UP000246005">
    <property type="component" value="Unassembled WGS sequence"/>
</dbReference>
<organism evidence="8 9">
    <name type="scientific">Lentzea atacamensis</name>
    <dbReference type="NCBI Taxonomy" id="531938"/>
    <lineage>
        <taxon>Bacteria</taxon>
        <taxon>Bacillati</taxon>
        <taxon>Actinomycetota</taxon>
        <taxon>Actinomycetes</taxon>
        <taxon>Pseudonocardiales</taxon>
        <taxon>Pseudonocardiaceae</taxon>
        <taxon>Lentzea</taxon>
    </lineage>
</organism>
<name>A0A316HKH7_9PSEU</name>
<evidence type="ECO:0000313" key="8">
    <source>
        <dbReference type="EMBL" id="PWK80673.1"/>
    </source>
</evidence>
<dbReference type="GO" id="GO:0006355">
    <property type="term" value="P:regulation of DNA-templated transcription"/>
    <property type="evidence" value="ECO:0007669"/>
    <property type="project" value="InterPro"/>
</dbReference>
<keyword evidence="3 5" id="KW-0238">DNA-binding</keyword>
<evidence type="ECO:0000256" key="3">
    <source>
        <dbReference type="ARBA" id="ARBA00023125"/>
    </source>
</evidence>
<dbReference type="InterPro" id="IPR002182">
    <property type="entry name" value="NB-ARC"/>
</dbReference>
<dbReference type="SUPFAM" id="SSF46894">
    <property type="entry name" value="C-terminal effector domain of the bipartite response regulators"/>
    <property type="match status" value="1"/>
</dbReference>
<dbReference type="InterPro" id="IPR019734">
    <property type="entry name" value="TPR_rpt"/>
</dbReference>
<dbReference type="SMART" id="SM01043">
    <property type="entry name" value="BTAD"/>
    <property type="match status" value="1"/>
</dbReference>
<comment type="caution">
    <text evidence="8">The sequence shown here is derived from an EMBL/GenBank/DDBJ whole genome shotgun (WGS) entry which is preliminary data.</text>
</comment>
<dbReference type="Gene3D" id="3.40.50.300">
    <property type="entry name" value="P-loop containing nucleotide triphosphate hydrolases"/>
    <property type="match status" value="1"/>
</dbReference>
<dbReference type="PANTHER" id="PTHR35807">
    <property type="entry name" value="TRANSCRIPTIONAL REGULATOR REDD-RELATED"/>
    <property type="match status" value="1"/>
</dbReference>
<dbReference type="InterPro" id="IPR016032">
    <property type="entry name" value="Sig_transdc_resp-reg_C-effctor"/>
</dbReference>
<dbReference type="GO" id="GO:0000160">
    <property type="term" value="P:phosphorelay signal transduction system"/>
    <property type="evidence" value="ECO:0007669"/>
    <property type="project" value="InterPro"/>
</dbReference>
<dbReference type="AlphaFoldDB" id="A0A316HKH7"/>
<dbReference type="InterPro" id="IPR001867">
    <property type="entry name" value="OmpR/PhoB-type_DNA-bd"/>
</dbReference>
<dbReference type="Pfam" id="PF00486">
    <property type="entry name" value="Trans_reg_C"/>
    <property type="match status" value="1"/>
</dbReference>
<evidence type="ECO:0000256" key="2">
    <source>
        <dbReference type="ARBA" id="ARBA00023015"/>
    </source>
</evidence>
<dbReference type="GO" id="GO:0003677">
    <property type="term" value="F:DNA binding"/>
    <property type="evidence" value="ECO:0007669"/>
    <property type="project" value="UniProtKB-UniRule"/>
</dbReference>
<evidence type="ECO:0000256" key="4">
    <source>
        <dbReference type="ARBA" id="ARBA00023163"/>
    </source>
</evidence>
<keyword evidence="2" id="KW-0805">Transcription regulation</keyword>
<evidence type="ECO:0000256" key="5">
    <source>
        <dbReference type="PROSITE-ProRule" id="PRU01091"/>
    </source>
</evidence>
<proteinExistence type="inferred from homology"/>
<reference evidence="8 9" key="1">
    <citation type="submission" date="2018-05" db="EMBL/GenBank/DDBJ databases">
        <title>Genomic Encyclopedia of Type Strains, Phase IV (KMG-IV): sequencing the most valuable type-strain genomes for metagenomic binning, comparative biology and taxonomic classification.</title>
        <authorList>
            <person name="Goeker M."/>
        </authorList>
    </citation>
    <scope>NUCLEOTIDE SEQUENCE [LARGE SCALE GENOMIC DNA]</scope>
    <source>
        <strain evidence="8 9">DSM 45480</strain>
    </source>
</reference>
<dbReference type="RefSeq" id="WP_211337775.1">
    <property type="nucleotide sequence ID" value="NZ_QGHB01000023.1"/>
</dbReference>
<dbReference type="PRINTS" id="PR00364">
    <property type="entry name" value="DISEASERSIST"/>
</dbReference>
<evidence type="ECO:0000256" key="1">
    <source>
        <dbReference type="ARBA" id="ARBA00005820"/>
    </source>
</evidence>
<keyword evidence="4" id="KW-0804">Transcription</keyword>
<feature type="DNA-binding region" description="OmpR/PhoB-type" evidence="5">
    <location>
        <begin position="1"/>
        <end position="94"/>
    </location>
</feature>
<dbReference type="EMBL" id="QGHB01000023">
    <property type="protein sequence ID" value="PWK80673.1"/>
    <property type="molecule type" value="Genomic_DNA"/>
</dbReference>
<dbReference type="SUPFAM" id="SSF48452">
    <property type="entry name" value="TPR-like"/>
    <property type="match status" value="3"/>
</dbReference>
<dbReference type="CDD" id="cd15831">
    <property type="entry name" value="BTAD"/>
    <property type="match status" value="1"/>
</dbReference>
<evidence type="ECO:0000259" key="7">
    <source>
        <dbReference type="PROSITE" id="PS51755"/>
    </source>
</evidence>
<dbReference type="InterPro" id="IPR011990">
    <property type="entry name" value="TPR-like_helical_dom_sf"/>
</dbReference>
<feature type="domain" description="OmpR/PhoB-type" evidence="7">
    <location>
        <begin position="1"/>
        <end position="94"/>
    </location>
</feature>
<dbReference type="Pfam" id="PF00931">
    <property type="entry name" value="NB-ARC"/>
    <property type="match status" value="1"/>
</dbReference>
<dbReference type="SUPFAM" id="SSF52540">
    <property type="entry name" value="P-loop containing nucleoside triphosphate hydrolases"/>
    <property type="match status" value="1"/>
</dbReference>
<dbReference type="Pfam" id="PF13424">
    <property type="entry name" value="TPR_12"/>
    <property type="match status" value="1"/>
</dbReference>
<feature type="region of interest" description="Disordered" evidence="6">
    <location>
        <begin position="250"/>
        <end position="284"/>
    </location>
</feature>
<dbReference type="InterPro" id="IPR036388">
    <property type="entry name" value="WH-like_DNA-bd_sf"/>
</dbReference>